<evidence type="ECO:0000313" key="5">
    <source>
        <dbReference type="EMBL" id="TDX26252.1"/>
    </source>
</evidence>
<reference evidence="5 6" key="1">
    <citation type="submission" date="2019-03" db="EMBL/GenBank/DDBJ databases">
        <title>Genomic Encyclopedia of Type Strains, Phase IV (KMG-IV): sequencing the most valuable type-strain genomes for metagenomic binning, comparative biology and taxonomic classification.</title>
        <authorList>
            <person name="Goeker M."/>
        </authorList>
    </citation>
    <scope>NUCLEOTIDE SEQUENCE [LARGE SCALE GENOMIC DNA]</scope>
    <source>
        <strain evidence="5 6">JA181</strain>
    </source>
</reference>
<keyword evidence="3" id="KW-0234">DNA repair</keyword>
<comment type="caution">
    <text evidence="5">The sequence shown here is derived from an EMBL/GenBank/DDBJ whole genome shotgun (WGS) entry which is preliminary data.</text>
</comment>
<sequence>MEICEASRSRSPCASPPLHANGQAEILPGVAMGRPDVILSPAYWRWRCQHAEEAGEGYVARESTLHEELGFCLLGGYGVRVEVNDAFFRHLRERGVFEWGARPSEEDLFDLLSERIPVADARGETLQRYRFPRQKAARLARSLAMADELTPERPVHAKVPRAFRNRLMAMPGVGPKTASWIARNWLGAEDVAILDIHILRLGRYLRLFPDQVRLPADYERLEVRFVAFAEALEVRPSILDAVIWDDMRRFGSRMVARATVGYST</sequence>
<evidence type="ECO:0000256" key="4">
    <source>
        <dbReference type="ARBA" id="ARBA00023295"/>
    </source>
</evidence>
<dbReference type="GO" id="GO:0016799">
    <property type="term" value="F:hydrolase activity, hydrolyzing N-glycosyl compounds"/>
    <property type="evidence" value="ECO:0007669"/>
    <property type="project" value="InterPro"/>
</dbReference>
<keyword evidence="2" id="KW-0378">Hydrolase</keyword>
<dbReference type="SUPFAM" id="SSF48150">
    <property type="entry name" value="DNA-glycosylase"/>
    <property type="match status" value="1"/>
</dbReference>
<dbReference type="GO" id="GO:0006281">
    <property type="term" value="P:DNA repair"/>
    <property type="evidence" value="ECO:0007669"/>
    <property type="project" value="UniProtKB-KW"/>
</dbReference>
<dbReference type="AlphaFoldDB" id="A0A4R8FLJ6"/>
<evidence type="ECO:0000256" key="1">
    <source>
        <dbReference type="ARBA" id="ARBA00022763"/>
    </source>
</evidence>
<keyword evidence="1" id="KW-0227">DNA damage</keyword>
<dbReference type="Gene3D" id="1.10.1670.10">
    <property type="entry name" value="Helix-hairpin-Helix base-excision DNA repair enzymes (C-terminal)"/>
    <property type="match status" value="1"/>
</dbReference>
<keyword evidence="4" id="KW-0326">Glycosidase</keyword>
<gene>
    <name evidence="5" type="ORF">EV657_11726</name>
</gene>
<dbReference type="EMBL" id="SOEB01000017">
    <property type="protein sequence ID" value="TDX26252.1"/>
    <property type="molecule type" value="Genomic_DNA"/>
</dbReference>
<organism evidence="5 6">
    <name type="scientific">Rhodovulum visakhapatnamense</name>
    <dbReference type="NCBI Taxonomy" id="364297"/>
    <lineage>
        <taxon>Bacteria</taxon>
        <taxon>Pseudomonadati</taxon>
        <taxon>Pseudomonadota</taxon>
        <taxon>Alphaproteobacteria</taxon>
        <taxon>Rhodobacterales</taxon>
        <taxon>Paracoccaceae</taxon>
        <taxon>Rhodovulum</taxon>
    </lineage>
</organism>
<dbReference type="Pfam" id="PF22175">
    <property type="entry name" value="Ogg-HhH"/>
    <property type="match status" value="1"/>
</dbReference>
<dbReference type="InterPro" id="IPR011257">
    <property type="entry name" value="DNA_glycosylase"/>
</dbReference>
<evidence type="ECO:0000256" key="2">
    <source>
        <dbReference type="ARBA" id="ARBA00022801"/>
    </source>
</evidence>
<accession>A0A4R8FLJ6</accession>
<evidence type="ECO:0000313" key="6">
    <source>
        <dbReference type="Proteomes" id="UP000295484"/>
    </source>
</evidence>
<dbReference type="Proteomes" id="UP000295484">
    <property type="component" value="Unassembled WGS sequence"/>
</dbReference>
<dbReference type="InterPro" id="IPR012092">
    <property type="entry name" value="DNA_glyclase/AP_lyase_Ogg"/>
</dbReference>
<dbReference type="GO" id="GO:0003906">
    <property type="term" value="F:DNA-(apurinic or apyrimidinic site) endonuclease activity"/>
    <property type="evidence" value="ECO:0007669"/>
    <property type="project" value="InterPro"/>
</dbReference>
<proteinExistence type="predicted"/>
<evidence type="ECO:0000256" key="3">
    <source>
        <dbReference type="ARBA" id="ARBA00023204"/>
    </source>
</evidence>
<dbReference type="Gene3D" id="1.10.340.30">
    <property type="entry name" value="Hypothetical protein, domain 2"/>
    <property type="match status" value="1"/>
</dbReference>
<dbReference type="InterPro" id="IPR023170">
    <property type="entry name" value="HhH_base_excis_C"/>
</dbReference>
<protein>
    <submittedName>
        <fullName evidence="5">Thermostable 8-oxoguanine DNA glycosylase</fullName>
    </submittedName>
</protein>
<name>A0A4R8FLJ6_9RHOB</name>